<reference evidence="2" key="1">
    <citation type="journal article" date="2019" name="Int. J. Syst. Evol. Microbiol.">
        <title>The Global Catalogue of Microorganisms (GCM) 10K type strain sequencing project: providing services to taxonomists for standard genome sequencing and annotation.</title>
        <authorList>
            <consortium name="The Broad Institute Genomics Platform"/>
            <consortium name="The Broad Institute Genome Sequencing Center for Infectious Disease"/>
            <person name="Wu L."/>
            <person name="Ma J."/>
        </authorList>
    </citation>
    <scope>NUCLEOTIDE SEQUENCE [LARGE SCALE GENOMIC DNA]</scope>
    <source>
        <strain evidence="2">JCM 17085</strain>
    </source>
</reference>
<evidence type="ECO:0008006" key="3">
    <source>
        <dbReference type="Google" id="ProtNLM"/>
    </source>
</evidence>
<evidence type="ECO:0000313" key="1">
    <source>
        <dbReference type="EMBL" id="GAA4104502.1"/>
    </source>
</evidence>
<sequence length="182" mass="20757">MSLTLIDGLYDVNKAMKVLTTSVKLHRIKSGLTTFSLLLIGLSCRKSSMNNSYSILLENHSTRPVGFYIATGGTYGTLYPDTSLPKNKSIDIISRLDVNKTFYSYSSLRWDNVFKTLPKDTLSVFIFDSDTLAKYPMEIISQQYKILKRYDLSISDLRKLNWAVPYPASSEMENMKMFPSYP</sequence>
<keyword evidence="2" id="KW-1185">Reference proteome</keyword>
<comment type="caution">
    <text evidence="1">The sequence shown here is derived from an EMBL/GenBank/DDBJ whole genome shotgun (WGS) entry which is preliminary data.</text>
</comment>
<organism evidence="1 2">
    <name type="scientific">Mucilaginibacter panaciglaebae</name>
    <dbReference type="NCBI Taxonomy" id="502331"/>
    <lineage>
        <taxon>Bacteria</taxon>
        <taxon>Pseudomonadati</taxon>
        <taxon>Bacteroidota</taxon>
        <taxon>Sphingobacteriia</taxon>
        <taxon>Sphingobacteriales</taxon>
        <taxon>Sphingobacteriaceae</taxon>
        <taxon>Mucilaginibacter</taxon>
    </lineage>
</organism>
<name>A0ABP7X4E2_9SPHI</name>
<accession>A0ABP7X4E2</accession>
<protein>
    <recommendedName>
        <fullName evidence="3">Lipoprotein</fullName>
    </recommendedName>
</protein>
<proteinExistence type="predicted"/>
<dbReference type="EMBL" id="BAABCV010000014">
    <property type="protein sequence ID" value="GAA4104502.1"/>
    <property type="molecule type" value="Genomic_DNA"/>
</dbReference>
<dbReference type="Proteomes" id="UP001500841">
    <property type="component" value="Unassembled WGS sequence"/>
</dbReference>
<gene>
    <name evidence="1" type="ORF">GCM10022392_32610</name>
</gene>
<evidence type="ECO:0000313" key="2">
    <source>
        <dbReference type="Proteomes" id="UP001500841"/>
    </source>
</evidence>